<dbReference type="PROSITE" id="PS50158">
    <property type="entry name" value="ZF_CCHC"/>
    <property type="match status" value="1"/>
</dbReference>
<evidence type="ECO:0000259" key="3">
    <source>
        <dbReference type="PROSITE" id="PS50158"/>
    </source>
</evidence>
<evidence type="ECO:0000313" key="4">
    <source>
        <dbReference type="EMBL" id="KAF4684200.1"/>
    </source>
</evidence>
<keyword evidence="1" id="KW-0863">Zinc-finger</keyword>
<evidence type="ECO:0000313" key="5">
    <source>
        <dbReference type="Proteomes" id="UP000541610"/>
    </source>
</evidence>
<accession>A0A7J6NL28</accession>
<feature type="non-terminal residue" evidence="4">
    <location>
        <position position="868"/>
    </location>
</feature>
<proteinExistence type="predicted"/>
<sequence length="868" mass="94717">VLCYPVMSTTSSVSEAALGEVRGSADRDWEPPLQLAISVGSAIAKACRTPNLPASALSDLEEILREALGGMDGPEERGHLEDRISKLIDEGLWEQDIDIGDAVGELDARQKIQERVRDLKTYLTSVVRSRIGATRNERAERKRLRTVLWTDQYSVFAVSMPSSFLDRYVAALVIRSRECAAREEERKTETSPCVAATPRIVSRAPFTVTLAPSNSTKGISPATTAGDGPPLTENALEKIRKAVASAKAPPNGPIRAFYSDIAETRGWTAIHEFYWLHLHTDERLWMQIKKARGRLLENPLSRDSYRVAVSFVWNSLDRRFGRSRELEQLQHEYLQMAQRPSEQTLAYLGRVGDFKSRCETAGIVQKDEYWITLARAGLRDALTKRLSYITVPNPLSSNAVEDSAALTEWEEWIISMEQFAGMPVTGSTEVCAAGARSSSEGQSRSQFRGKCFACQKPGHKRADCPWRKKGAASTTQPPTPPKGAAAGDETQSGSGIAEGQEARCSPGGHQSAEGPRSGEQSDGGKMTVKTSTFAVEAVACLSADLGAAGQGGGSSTSLALGEEDSMPSLSVKFGEITCEALLDTGRARSRGPRLGVDNGVQIKVRYADNREELVIGEVVVAAEINGAQAYLPCLIVRSLGRMIVGRRGLSLLGAELTFAQSPQAERDHLRKVFHEGKGISLPTVPEITPVPDTDPDCASISIECCHTNGELYVQDDPEAESAGSRNKFEERRCRDVLERRVEAVLKAAEGHHAKAARTVAAEGRKGLSRADPEAEKEILSELLDGVVGIGGLKVADGYELKLVEAPGSGDWDDELQQYRFVASWKLKPAETPTGRTWNSSRLIEQLSPAERAEFREHCDFYLGKSHRR</sequence>
<dbReference type="AlphaFoldDB" id="A0A7J6NL28"/>
<dbReference type="InterPro" id="IPR001878">
    <property type="entry name" value="Znf_CCHC"/>
</dbReference>
<dbReference type="InterPro" id="IPR036875">
    <property type="entry name" value="Znf_CCHC_sf"/>
</dbReference>
<evidence type="ECO:0000256" key="1">
    <source>
        <dbReference type="PROSITE-ProRule" id="PRU00047"/>
    </source>
</evidence>
<feature type="region of interest" description="Disordered" evidence="2">
    <location>
        <begin position="456"/>
        <end position="525"/>
    </location>
</feature>
<comment type="caution">
    <text evidence="4">The sequence shown here is derived from an EMBL/GenBank/DDBJ whole genome shotgun (WGS) entry which is preliminary data.</text>
</comment>
<name>A0A7J6NL28_PEROL</name>
<dbReference type="GO" id="GO:0003676">
    <property type="term" value="F:nucleic acid binding"/>
    <property type="evidence" value="ECO:0007669"/>
    <property type="project" value="InterPro"/>
</dbReference>
<dbReference type="EMBL" id="JABANP010000324">
    <property type="protein sequence ID" value="KAF4684200.1"/>
    <property type="molecule type" value="Genomic_DNA"/>
</dbReference>
<feature type="domain" description="CCHC-type" evidence="3">
    <location>
        <begin position="450"/>
        <end position="465"/>
    </location>
</feature>
<evidence type="ECO:0000256" key="2">
    <source>
        <dbReference type="SAM" id="MobiDB-lite"/>
    </source>
</evidence>
<organism evidence="4 5">
    <name type="scientific">Perkinsus olseni</name>
    <name type="common">Perkinsus atlanticus</name>
    <dbReference type="NCBI Taxonomy" id="32597"/>
    <lineage>
        <taxon>Eukaryota</taxon>
        <taxon>Sar</taxon>
        <taxon>Alveolata</taxon>
        <taxon>Perkinsozoa</taxon>
        <taxon>Perkinsea</taxon>
        <taxon>Perkinsida</taxon>
        <taxon>Perkinsidae</taxon>
        <taxon>Perkinsus</taxon>
    </lineage>
</organism>
<reference evidence="4 5" key="1">
    <citation type="submission" date="2020-04" db="EMBL/GenBank/DDBJ databases">
        <title>Perkinsus olseni comparative genomics.</title>
        <authorList>
            <person name="Bogema D.R."/>
        </authorList>
    </citation>
    <scope>NUCLEOTIDE SEQUENCE [LARGE SCALE GENOMIC DNA]</scope>
    <source>
        <strain evidence="4">00978-12</strain>
    </source>
</reference>
<gene>
    <name evidence="4" type="ORF">FOZ60_008144</name>
</gene>
<dbReference type="GO" id="GO:0008270">
    <property type="term" value="F:zinc ion binding"/>
    <property type="evidence" value="ECO:0007669"/>
    <property type="project" value="UniProtKB-KW"/>
</dbReference>
<keyword evidence="1" id="KW-0479">Metal-binding</keyword>
<keyword evidence="1" id="KW-0862">Zinc</keyword>
<dbReference type="Proteomes" id="UP000541610">
    <property type="component" value="Unassembled WGS sequence"/>
</dbReference>
<protein>
    <recommendedName>
        <fullName evidence="3">CCHC-type domain-containing protein</fullName>
    </recommendedName>
</protein>
<dbReference type="SUPFAM" id="SSF57756">
    <property type="entry name" value="Retrovirus zinc finger-like domains"/>
    <property type="match status" value="1"/>
</dbReference>